<dbReference type="Proteomes" id="UP000039865">
    <property type="component" value="Unassembled WGS sequence"/>
</dbReference>
<proteinExistence type="predicted"/>
<sequence>MEEATTAVQELSINSGSIHPCQLFSSDSQFKSDILKSSFGVATVARYQHQSQSQVFKCVVIVDAENEAGEARDLQPRDLNTIYADYHDEIDSDHYFNWRWFVDVDGKDVKLLTVEDLIEEPLPENKGGEFKVTELLWTEGAQEEVKGLDITWRLFRKGKSAEHFKVVTLE</sequence>
<dbReference type="InParanoid" id="A0A078AUU7"/>
<name>A0A078AUU7_STYLE</name>
<dbReference type="EMBL" id="CCKQ01014049">
    <property type="protein sequence ID" value="CDW85781.1"/>
    <property type="molecule type" value="Genomic_DNA"/>
</dbReference>
<protein>
    <submittedName>
        <fullName evidence="1">Uncharacterized protein</fullName>
    </submittedName>
</protein>
<evidence type="ECO:0000313" key="1">
    <source>
        <dbReference type="EMBL" id="CDW85781.1"/>
    </source>
</evidence>
<reference evidence="1 2" key="1">
    <citation type="submission" date="2014-06" db="EMBL/GenBank/DDBJ databases">
        <authorList>
            <person name="Swart Estienne"/>
        </authorList>
    </citation>
    <scope>NUCLEOTIDE SEQUENCE [LARGE SCALE GENOMIC DNA]</scope>
    <source>
        <strain evidence="1 2">130c</strain>
    </source>
</reference>
<gene>
    <name evidence="1" type="primary">Contig5631.g6035</name>
    <name evidence="1" type="ORF">STYLEM_14868</name>
</gene>
<keyword evidence="2" id="KW-1185">Reference proteome</keyword>
<evidence type="ECO:0000313" key="2">
    <source>
        <dbReference type="Proteomes" id="UP000039865"/>
    </source>
</evidence>
<organism evidence="1 2">
    <name type="scientific">Stylonychia lemnae</name>
    <name type="common">Ciliate</name>
    <dbReference type="NCBI Taxonomy" id="5949"/>
    <lineage>
        <taxon>Eukaryota</taxon>
        <taxon>Sar</taxon>
        <taxon>Alveolata</taxon>
        <taxon>Ciliophora</taxon>
        <taxon>Intramacronucleata</taxon>
        <taxon>Spirotrichea</taxon>
        <taxon>Stichotrichia</taxon>
        <taxon>Sporadotrichida</taxon>
        <taxon>Oxytrichidae</taxon>
        <taxon>Stylonychinae</taxon>
        <taxon>Stylonychia</taxon>
    </lineage>
</organism>
<dbReference type="AlphaFoldDB" id="A0A078AUU7"/>
<accession>A0A078AUU7</accession>